<dbReference type="Gene3D" id="2.60.120.460">
    <property type="entry name" value="YjbQ-like"/>
    <property type="match status" value="1"/>
</dbReference>
<dbReference type="PANTHER" id="PTHR30615:SF8">
    <property type="entry name" value="UPF0047 PROTEIN C4A8.02C"/>
    <property type="match status" value="1"/>
</dbReference>
<dbReference type="HOGENOM" id="CLU_096980_1_1_9"/>
<comment type="similarity">
    <text evidence="1">Belongs to the UPF0047 family.</text>
</comment>
<organism evidence="2 3">
    <name type="scientific">[Clostridium] hylemonae DSM 15053</name>
    <dbReference type="NCBI Taxonomy" id="553973"/>
    <lineage>
        <taxon>Bacteria</taxon>
        <taxon>Bacillati</taxon>
        <taxon>Bacillota</taxon>
        <taxon>Clostridia</taxon>
        <taxon>Lachnospirales</taxon>
        <taxon>Lachnospiraceae</taxon>
    </lineage>
</organism>
<reference evidence="2" key="2">
    <citation type="submission" date="2013-06" db="EMBL/GenBank/DDBJ databases">
        <title>Draft genome sequence of Clostridium hylemonae (DSM 15053).</title>
        <authorList>
            <person name="Sudarsanam P."/>
            <person name="Ley R."/>
            <person name="Guruge J."/>
            <person name="Turnbaugh P.J."/>
            <person name="Mahowald M."/>
            <person name="Liep D."/>
            <person name="Gordon J."/>
        </authorList>
    </citation>
    <scope>NUCLEOTIDE SEQUENCE</scope>
    <source>
        <strain evidence="2">DSM 15053</strain>
    </source>
</reference>
<dbReference type="InterPro" id="IPR035917">
    <property type="entry name" value="YjbQ-like_sf"/>
</dbReference>
<evidence type="ECO:0000313" key="3">
    <source>
        <dbReference type="Proteomes" id="UP000004893"/>
    </source>
</evidence>
<keyword evidence="3" id="KW-1185">Reference proteome</keyword>
<evidence type="ECO:0000313" key="2">
    <source>
        <dbReference type="EMBL" id="EEG75539.1"/>
    </source>
</evidence>
<accession>C0BWU1</accession>
<dbReference type="SUPFAM" id="SSF111038">
    <property type="entry name" value="YjbQ-like"/>
    <property type="match status" value="1"/>
</dbReference>
<dbReference type="eggNOG" id="COG0432">
    <property type="taxonomic scope" value="Bacteria"/>
</dbReference>
<protein>
    <submittedName>
        <fullName evidence="2">Secondary thiamine-phosphate synthase enzyme</fullName>
    </submittedName>
</protein>
<comment type="caution">
    <text evidence="2">The sequence shown here is derived from an EMBL/GenBank/DDBJ whole genome shotgun (WGS) entry which is preliminary data.</text>
</comment>
<evidence type="ECO:0000256" key="1">
    <source>
        <dbReference type="ARBA" id="ARBA00005534"/>
    </source>
</evidence>
<sequence length="144" mass="16145">MWTDSIGGKKMHLFEHSISTKGTEQMSKVTDMVRGDIKKSGVEQGIVVVYSPHTTAGFTINENADPDVVHDMLCGMERAVPADADYYRHVEGNSHAHIKTSFVGPSQTLILHNGDLLLGIWQDLYFCEFDGPRNRKFYVKIMEG</sequence>
<gene>
    <name evidence="2" type="ORF">CLOHYLEM_04275</name>
</gene>
<dbReference type="InterPro" id="IPR001602">
    <property type="entry name" value="UPF0047_YjbQ-like"/>
</dbReference>
<reference evidence="2" key="1">
    <citation type="submission" date="2009-02" db="EMBL/GenBank/DDBJ databases">
        <authorList>
            <person name="Fulton L."/>
            <person name="Clifton S."/>
            <person name="Fulton B."/>
            <person name="Xu J."/>
            <person name="Minx P."/>
            <person name="Pepin K.H."/>
            <person name="Johnson M."/>
            <person name="Bhonagiri V."/>
            <person name="Nash W.E."/>
            <person name="Mardis E.R."/>
            <person name="Wilson R.K."/>
        </authorList>
    </citation>
    <scope>NUCLEOTIDE SEQUENCE [LARGE SCALE GENOMIC DNA]</scope>
    <source>
        <strain evidence="2">DSM 15053</strain>
    </source>
</reference>
<dbReference type="Proteomes" id="UP000004893">
    <property type="component" value="Unassembled WGS sequence"/>
</dbReference>
<dbReference type="EMBL" id="ABYI02000007">
    <property type="protein sequence ID" value="EEG75539.1"/>
    <property type="molecule type" value="Genomic_DNA"/>
</dbReference>
<dbReference type="STRING" id="553973.CLOHYLEM_04275"/>
<proteinExistence type="inferred from homology"/>
<dbReference type="PIRSF" id="PIRSF004681">
    <property type="entry name" value="UCP004681"/>
    <property type="match status" value="1"/>
</dbReference>
<dbReference type="AlphaFoldDB" id="C0BWU1"/>
<dbReference type="NCBIfam" id="TIGR00149">
    <property type="entry name" value="TIGR00149_YjbQ"/>
    <property type="match status" value="1"/>
</dbReference>
<dbReference type="PANTHER" id="PTHR30615">
    <property type="entry name" value="UNCHARACTERIZED PROTEIN YJBQ-RELATED"/>
    <property type="match status" value="1"/>
</dbReference>
<name>C0BWU1_9FIRM</name>
<dbReference type="Pfam" id="PF01894">
    <property type="entry name" value="YjbQ"/>
    <property type="match status" value="1"/>
</dbReference>